<dbReference type="PROSITE" id="PS51257">
    <property type="entry name" value="PROKAR_LIPOPROTEIN"/>
    <property type="match status" value="1"/>
</dbReference>
<evidence type="ECO:0008006" key="3">
    <source>
        <dbReference type="Google" id="ProtNLM"/>
    </source>
</evidence>
<dbReference type="EMBL" id="JAAMPT010000196">
    <property type="protein sequence ID" value="NMH24214.1"/>
    <property type="molecule type" value="Genomic_DNA"/>
</dbReference>
<sequence length="268" mass="31577">MKYFTFLLVLLLCSCSSIKIKELKDDYTQPLTGKVKSINATIYEYRIVKNDTTVWTKSNLMEFDADNHLVKETKINEDETTEFIYKYTGDLLTEKTSPQDKNNFKTVFNYDSNQNCIEEKAFNNDRTFHVVTQNFDKHNNIIEVNRAFFGKMNHKTKNTYNYKEKTILSEKFMDTIYDVVIKTKMTFNKKGFITRTETLIGNKPNNFDQYQFDTAGNLLQKTTHYSDGTIKETFSYQNTYDKKGNIIARKKFYNGKLVGKTTFDITYW</sequence>
<name>A0ABX1QPX3_9FLAO</name>
<evidence type="ECO:0000313" key="1">
    <source>
        <dbReference type="EMBL" id="NMH24214.1"/>
    </source>
</evidence>
<proteinExistence type="predicted"/>
<comment type="caution">
    <text evidence="1">The sequence shown here is derived from an EMBL/GenBank/DDBJ whole genome shotgun (WGS) entry which is preliminary data.</text>
</comment>
<reference evidence="1 2" key="1">
    <citation type="submission" date="2020-02" db="EMBL/GenBank/DDBJ databases">
        <title>Flavobacterium sp. genome.</title>
        <authorList>
            <person name="Jung H.S."/>
            <person name="Baek J.H."/>
            <person name="Jeon C.O."/>
        </authorList>
    </citation>
    <scope>NUCLEOTIDE SEQUENCE [LARGE SCALE GENOMIC DNA]</scope>
    <source>
        <strain evidence="1 2">SE-s27</strain>
    </source>
</reference>
<gene>
    <name evidence="1" type="ORF">G6042_02905</name>
</gene>
<dbReference type="Proteomes" id="UP000767947">
    <property type="component" value="Unassembled WGS sequence"/>
</dbReference>
<evidence type="ECO:0000313" key="2">
    <source>
        <dbReference type="Proteomes" id="UP000767947"/>
    </source>
</evidence>
<accession>A0ABX1QPX3</accession>
<dbReference type="Gene3D" id="2.180.10.10">
    <property type="entry name" value="RHS repeat-associated core"/>
    <property type="match status" value="1"/>
</dbReference>
<organism evidence="1 2">
    <name type="scientific">Flavobacterium solisilvae</name>
    <dbReference type="NCBI Taxonomy" id="1852019"/>
    <lineage>
        <taxon>Bacteria</taxon>
        <taxon>Pseudomonadati</taxon>
        <taxon>Bacteroidota</taxon>
        <taxon>Flavobacteriia</taxon>
        <taxon>Flavobacteriales</taxon>
        <taxon>Flavobacteriaceae</taxon>
        <taxon>Flavobacterium</taxon>
    </lineage>
</organism>
<protein>
    <recommendedName>
        <fullName evidence="3">DUF4595 domain-containing protein</fullName>
    </recommendedName>
</protein>
<dbReference type="RefSeq" id="WP_169522786.1">
    <property type="nucleotide sequence ID" value="NZ_JAAMPT010000196.1"/>
</dbReference>
<keyword evidence="2" id="KW-1185">Reference proteome</keyword>